<dbReference type="Pfam" id="PF22596">
    <property type="entry name" value="Scabin-like"/>
    <property type="match status" value="1"/>
</dbReference>
<dbReference type="Proteomes" id="UP000031186">
    <property type="component" value="Unassembled WGS sequence"/>
</dbReference>
<proteinExistence type="predicted"/>
<evidence type="ECO:0000259" key="3">
    <source>
        <dbReference type="Pfam" id="PF22596"/>
    </source>
</evidence>
<name>A0A0B4EU08_METAF</name>
<evidence type="ECO:0000313" key="5">
    <source>
        <dbReference type="Proteomes" id="UP000031186"/>
    </source>
</evidence>
<evidence type="ECO:0000256" key="1">
    <source>
        <dbReference type="SAM" id="MobiDB-lite"/>
    </source>
</evidence>
<reference evidence="4 5" key="1">
    <citation type="journal article" date="2014" name="Proc. Natl. Acad. Sci. U.S.A.">
        <title>Trajectory and genomic determinants of fungal-pathogen speciation and host adaptation.</title>
        <authorList>
            <person name="Hu X."/>
            <person name="Xiao G."/>
            <person name="Zheng P."/>
            <person name="Shang Y."/>
            <person name="Su Y."/>
            <person name="Zhang X."/>
            <person name="Liu X."/>
            <person name="Zhan S."/>
            <person name="St Leger R.J."/>
            <person name="Wang C."/>
        </authorList>
    </citation>
    <scope>NUCLEOTIDE SEQUENCE [LARGE SCALE GENOMIC DNA]</scope>
    <source>
        <strain evidence="4 5">ARSEF 549</strain>
    </source>
</reference>
<feature type="chain" id="PRO_5002103438" evidence="2">
    <location>
        <begin position="20"/>
        <end position="961"/>
    </location>
</feature>
<keyword evidence="2" id="KW-0732">Signal</keyword>
<dbReference type="HOGENOM" id="CLU_307560_0_0_1"/>
<feature type="signal peptide" evidence="2">
    <location>
        <begin position="1"/>
        <end position="19"/>
    </location>
</feature>
<dbReference type="SUPFAM" id="SSF56399">
    <property type="entry name" value="ADP-ribosylation"/>
    <property type="match status" value="1"/>
</dbReference>
<accession>A0A0B4EU08</accession>
<comment type="caution">
    <text evidence="4">The sequence shown here is derived from an EMBL/GenBank/DDBJ whole genome shotgun (WGS) entry which is preliminary data.</text>
</comment>
<feature type="region of interest" description="Disordered" evidence="1">
    <location>
        <begin position="233"/>
        <end position="287"/>
    </location>
</feature>
<dbReference type="Gene3D" id="1.10.490.40">
    <property type="entry name" value="Diphtheria toxin, translocation domain"/>
    <property type="match status" value="1"/>
</dbReference>
<dbReference type="InterPro" id="IPR054695">
    <property type="entry name" value="Pierisin-like_dom"/>
</dbReference>
<dbReference type="Gene3D" id="3.90.210.10">
    <property type="entry name" value="Heat-Labile Enterotoxin, subunit A"/>
    <property type="match status" value="1"/>
</dbReference>
<gene>
    <name evidence="4" type="ORF">MAN_10827</name>
</gene>
<dbReference type="VEuPathDB" id="FungiDB:MAN_10827"/>
<keyword evidence="5" id="KW-1185">Reference proteome</keyword>
<feature type="non-terminal residue" evidence="4">
    <location>
        <position position="1"/>
    </location>
</feature>
<sequence>MKASQWLTLCVLGVGAGSAVPSIASHGLDADVAVIDSAAVGISEQNTPNILKRQSSPVPQTISAEKAAKIASRGGQSGIFYRGDSRPPSEIFKTGFAPQGADKSLQRHLNFAGDSGYVSLTRSVTTAEKYAFGRSAAQNKIGYIYVVAPVNVPDGYWIPGIYTKDPAVRFNQEFAVGGAVKGSSISHVYQVSRDDPSKWLKKIKNQDYELRSLPRCIIMKRAICDPVKSMQEHGFRVPGQGGDAPGNTGPGEKAKPGKGGLEGEGVKSPSSAGKDAATPKQAEMAKRANTISAQEFDQSVKRLRGVPQAWVEKGVASFQDARTKILKYTPLEPGSPRLRVGSGGVKASNGMLIKGGGAVGGALWVTGVVYAFVTNSTTLDRAAALTAIIPFIGCAVNAAAALEKDEKVELVVLDAVLCNIADVLLFGPLAPVGVAIHVFRAIKAFFHAPPTAPTHEEMEQRRDDAWRQWLKSVFAYIYSHPYTYSEQSFALKLESTLNIDALSVLSEAAESIGALNASSSADLYDAASDGELDLAMLETGSREAMEAIRADQWKVIARRQRDYLLGIPDKFTNGTAMSLKETAERFNRQFVQDINSQEFFDNYPDQSLAEDVFDSVVSDTLQPVDRHSIVREKMNKAGEYLLTRPLPLPRALDVAFVLGQSKGIKFVQPDALAPSSFFDTEIREASLVSISQTYQYHVLIRHTLQVAQYIQGTLQENQFNNALFPVDNAELLQRLRLLIAMKLGKLYEDAKMDMLGKKYKADAVDLSPTPAPLFINPYIPPISAHPNNHLLVGLVLGLADAVSDKALGEKMTMDLEKESHHVRRQNWEELQRKFYKLRMAAMKISRVPTAKPRVPREFIDKHQPACVKLWAREELCEYAVSHCYYADNTSDEFVAKCLHKTHGEVQWVHEQALSGRRDLCAKFASINDCSNALRGCAREYPNSNFVVLYECAARAIPRQNH</sequence>
<organism evidence="4 5">
    <name type="scientific">Metarhizium anisopliae (strain ARSEF 549)</name>
    <dbReference type="NCBI Taxonomy" id="3151832"/>
    <lineage>
        <taxon>Eukaryota</taxon>
        <taxon>Fungi</taxon>
        <taxon>Dikarya</taxon>
        <taxon>Ascomycota</taxon>
        <taxon>Pezizomycotina</taxon>
        <taxon>Sordariomycetes</taxon>
        <taxon>Hypocreomycetidae</taxon>
        <taxon>Hypocreales</taxon>
        <taxon>Clavicipitaceae</taxon>
        <taxon>Metarhizium</taxon>
    </lineage>
</organism>
<evidence type="ECO:0000313" key="4">
    <source>
        <dbReference type="EMBL" id="KID59272.1"/>
    </source>
</evidence>
<dbReference type="EMBL" id="AZNF01000032">
    <property type="protein sequence ID" value="KID59272.1"/>
    <property type="molecule type" value="Genomic_DNA"/>
</dbReference>
<protein>
    <submittedName>
        <fullName evidence="4">Heat-labile enterotoxin, A chain</fullName>
    </submittedName>
</protein>
<feature type="domain" description="Pierisin-like" evidence="3">
    <location>
        <begin position="81"/>
        <end position="207"/>
    </location>
</feature>
<evidence type="ECO:0000256" key="2">
    <source>
        <dbReference type="SAM" id="SignalP"/>
    </source>
</evidence>
<dbReference type="AlphaFoldDB" id="A0A0B4EU08"/>